<dbReference type="AlphaFoldDB" id="A0A095SR57"/>
<keyword evidence="7 8" id="KW-0472">Membrane</keyword>
<comment type="caution">
    <text evidence="9">The sequence shown here is derived from an EMBL/GenBank/DDBJ whole genome shotgun (WGS) entry which is preliminary data.</text>
</comment>
<dbReference type="STRING" id="1453498.LG45_15575"/>
<evidence type="ECO:0000256" key="6">
    <source>
        <dbReference type="ARBA" id="ARBA00022989"/>
    </source>
</evidence>
<keyword evidence="3" id="KW-0813">Transport</keyword>
<sequence length="257" mass="28159">MEILLISIVAFLVAILTFFSGFGLGTLLTPIMMIFFPVEVAIALTGVVHFSNNLFKLVLVGKNFNKEVVLRFGIPAVLFAFIGAMLLIQIPNMQPIYSYQLFEKTFEVFPMKLIVAIFMLFFAIIDLIPFFNNLQFDKNKLPIGGALSGFFGGLTGAQGALRSAFLIRAGLSKEAFIATTVVISSFVDFTRLGVYSTRILNLDLKENLPLLICATLSAMTGAFIGNKLLKKVTLKFLQISVATLLIIISIGLGLGWI</sequence>
<protein>
    <recommendedName>
        <fullName evidence="8">Probable membrane transporter protein</fullName>
    </recommendedName>
</protein>
<dbReference type="Pfam" id="PF01925">
    <property type="entry name" value="TauE"/>
    <property type="match status" value="1"/>
</dbReference>
<evidence type="ECO:0000313" key="10">
    <source>
        <dbReference type="Proteomes" id="UP000029554"/>
    </source>
</evidence>
<evidence type="ECO:0000256" key="8">
    <source>
        <dbReference type="RuleBase" id="RU363041"/>
    </source>
</evidence>
<dbReference type="PANTHER" id="PTHR30269">
    <property type="entry name" value="TRANSMEMBRANE PROTEIN YFCA"/>
    <property type="match status" value="1"/>
</dbReference>
<reference evidence="9 10" key="1">
    <citation type="submission" date="2014-09" db="EMBL/GenBank/DDBJ databases">
        <title>Whole Genome Shotgun of Flavobacterium aquatile LMG 4008.</title>
        <authorList>
            <person name="Gale A.N."/>
            <person name="Pipes S.E."/>
            <person name="Newman J.D."/>
        </authorList>
    </citation>
    <scope>NUCLEOTIDE SEQUENCE [LARGE SCALE GENOMIC DNA]</scope>
    <source>
        <strain evidence="9 10">LMG 4008</strain>
    </source>
</reference>
<evidence type="ECO:0000256" key="5">
    <source>
        <dbReference type="ARBA" id="ARBA00022692"/>
    </source>
</evidence>
<keyword evidence="5 8" id="KW-0812">Transmembrane</keyword>
<dbReference type="RefSeq" id="WP_035128715.1">
    <property type="nucleotide sequence ID" value="NZ_JRHH01000006.1"/>
</dbReference>
<dbReference type="PANTHER" id="PTHR30269:SF37">
    <property type="entry name" value="MEMBRANE TRANSPORTER PROTEIN"/>
    <property type="match status" value="1"/>
</dbReference>
<keyword evidence="10" id="KW-1185">Reference proteome</keyword>
<dbReference type="InterPro" id="IPR002781">
    <property type="entry name" value="TM_pro_TauE-like"/>
</dbReference>
<comment type="similarity">
    <text evidence="2 8">Belongs to the 4-toluene sulfonate uptake permease (TSUP) (TC 2.A.102) family.</text>
</comment>
<evidence type="ECO:0000256" key="7">
    <source>
        <dbReference type="ARBA" id="ARBA00023136"/>
    </source>
</evidence>
<dbReference type="Proteomes" id="UP000029554">
    <property type="component" value="Unassembled WGS sequence"/>
</dbReference>
<feature type="transmembrane region" description="Helical" evidence="8">
    <location>
        <begin position="109"/>
        <end position="131"/>
    </location>
</feature>
<evidence type="ECO:0000256" key="1">
    <source>
        <dbReference type="ARBA" id="ARBA00004651"/>
    </source>
</evidence>
<keyword evidence="6 8" id="KW-1133">Transmembrane helix</keyword>
<dbReference type="GO" id="GO:0005886">
    <property type="term" value="C:plasma membrane"/>
    <property type="evidence" value="ECO:0007669"/>
    <property type="project" value="UniProtKB-SubCell"/>
</dbReference>
<evidence type="ECO:0000256" key="4">
    <source>
        <dbReference type="ARBA" id="ARBA00022475"/>
    </source>
</evidence>
<name>A0A095SR57_9FLAO</name>
<feature type="transmembrane region" description="Helical" evidence="8">
    <location>
        <begin position="6"/>
        <end position="24"/>
    </location>
</feature>
<dbReference type="InterPro" id="IPR052017">
    <property type="entry name" value="TSUP"/>
</dbReference>
<feature type="transmembrane region" description="Helical" evidence="8">
    <location>
        <begin position="236"/>
        <end position="256"/>
    </location>
</feature>
<feature type="transmembrane region" description="Helical" evidence="8">
    <location>
        <begin position="175"/>
        <end position="196"/>
    </location>
</feature>
<dbReference type="EMBL" id="JRHH01000006">
    <property type="protein sequence ID" value="KGD66849.1"/>
    <property type="molecule type" value="Genomic_DNA"/>
</dbReference>
<feature type="transmembrane region" description="Helical" evidence="8">
    <location>
        <begin position="31"/>
        <end position="48"/>
    </location>
</feature>
<dbReference type="OrthoDB" id="8480055at2"/>
<dbReference type="eggNOG" id="COG0730">
    <property type="taxonomic scope" value="Bacteria"/>
</dbReference>
<accession>A0A095SR57</accession>
<evidence type="ECO:0000313" key="9">
    <source>
        <dbReference type="EMBL" id="KGD66849.1"/>
    </source>
</evidence>
<organism evidence="9 10">
    <name type="scientific">Flavobacterium aquatile LMG 4008 = ATCC 11947</name>
    <dbReference type="NCBI Taxonomy" id="1453498"/>
    <lineage>
        <taxon>Bacteria</taxon>
        <taxon>Pseudomonadati</taxon>
        <taxon>Bacteroidota</taxon>
        <taxon>Flavobacteriia</taxon>
        <taxon>Flavobacteriales</taxon>
        <taxon>Flavobacteriaceae</taxon>
        <taxon>Flavobacterium</taxon>
    </lineage>
</organism>
<evidence type="ECO:0000256" key="3">
    <source>
        <dbReference type="ARBA" id="ARBA00022448"/>
    </source>
</evidence>
<evidence type="ECO:0000256" key="2">
    <source>
        <dbReference type="ARBA" id="ARBA00009142"/>
    </source>
</evidence>
<feature type="transmembrane region" description="Helical" evidence="8">
    <location>
        <begin position="143"/>
        <end position="163"/>
    </location>
</feature>
<keyword evidence="4 8" id="KW-1003">Cell membrane</keyword>
<feature type="transmembrane region" description="Helical" evidence="8">
    <location>
        <begin position="68"/>
        <end position="88"/>
    </location>
</feature>
<gene>
    <name evidence="9" type="ORF">LG45_15575</name>
</gene>
<feature type="transmembrane region" description="Helical" evidence="8">
    <location>
        <begin position="208"/>
        <end position="229"/>
    </location>
</feature>
<comment type="subcellular location">
    <subcellularLocation>
        <location evidence="1 8">Cell membrane</location>
        <topology evidence="1 8">Multi-pass membrane protein</topology>
    </subcellularLocation>
</comment>
<proteinExistence type="inferred from homology"/>